<dbReference type="EMBL" id="BMNG01000003">
    <property type="protein sequence ID" value="GGO39843.1"/>
    <property type="molecule type" value="Genomic_DNA"/>
</dbReference>
<keyword evidence="3" id="KW-1185">Reference proteome</keyword>
<name>A0ABQ2LM85_9ACTN</name>
<dbReference type="SUPFAM" id="SSF52402">
    <property type="entry name" value="Adenine nucleotide alpha hydrolases-like"/>
    <property type="match status" value="1"/>
</dbReference>
<dbReference type="Proteomes" id="UP000656881">
    <property type="component" value="Unassembled WGS sequence"/>
</dbReference>
<dbReference type="RefSeq" id="WP_189173438.1">
    <property type="nucleotide sequence ID" value="NZ_BMNG01000003.1"/>
</dbReference>
<proteinExistence type="predicted"/>
<sequence>MEGLEGLDGLGGEDGMHGIDGVEAAGRVVVGVSGVGVSGASLAALRAGARVARRDGRRLVAVLAWEPPEGEALYLRRPDPEWAQHWEREAWGRLDAAFDAVFGGVPVGVEVERTVVRGPAGRVLCGVASRPGDLLVVGARGGRRWRGRVRRYVDGRAGCAVLVVPAVGVPASLRRALRGVTVADVVGA</sequence>
<evidence type="ECO:0000313" key="3">
    <source>
        <dbReference type="Proteomes" id="UP000656881"/>
    </source>
</evidence>
<reference evidence="3" key="1">
    <citation type="journal article" date="2019" name="Int. J. Syst. Evol. Microbiol.">
        <title>The Global Catalogue of Microorganisms (GCM) 10K type strain sequencing project: providing services to taxonomists for standard genome sequencing and annotation.</title>
        <authorList>
            <consortium name="The Broad Institute Genomics Platform"/>
            <consortium name="The Broad Institute Genome Sequencing Center for Infectious Disease"/>
            <person name="Wu L."/>
            <person name="Ma J."/>
        </authorList>
    </citation>
    <scope>NUCLEOTIDE SEQUENCE [LARGE SCALE GENOMIC DNA]</scope>
    <source>
        <strain evidence="3">CGMCC 4.7349</strain>
    </source>
</reference>
<evidence type="ECO:0000313" key="2">
    <source>
        <dbReference type="EMBL" id="GGO39843.1"/>
    </source>
</evidence>
<accession>A0ABQ2LM85</accession>
<feature type="domain" description="UspA" evidence="1">
    <location>
        <begin position="27"/>
        <end position="165"/>
    </location>
</feature>
<dbReference type="InterPro" id="IPR014729">
    <property type="entry name" value="Rossmann-like_a/b/a_fold"/>
</dbReference>
<evidence type="ECO:0000259" key="1">
    <source>
        <dbReference type="Pfam" id="PF00582"/>
    </source>
</evidence>
<dbReference type="Gene3D" id="3.40.50.620">
    <property type="entry name" value="HUPs"/>
    <property type="match status" value="1"/>
</dbReference>
<dbReference type="Pfam" id="PF00582">
    <property type="entry name" value="Usp"/>
    <property type="match status" value="1"/>
</dbReference>
<gene>
    <name evidence="2" type="ORF">GCM10012286_17130</name>
</gene>
<protein>
    <recommendedName>
        <fullName evidence="1">UspA domain-containing protein</fullName>
    </recommendedName>
</protein>
<dbReference type="InterPro" id="IPR006016">
    <property type="entry name" value="UspA"/>
</dbReference>
<organism evidence="2 3">
    <name type="scientific">Streptomyces lasiicapitis</name>
    <dbReference type="NCBI Taxonomy" id="1923961"/>
    <lineage>
        <taxon>Bacteria</taxon>
        <taxon>Bacillati</taxon>
        <taxon>Actinomycetota</taxon>
        <taxon>Actinomycetes</taxon>
        <taxon>Kitasatosporales</taxon>
        <taxon>Streptomycetaceae</taxon>
        <taxon>Streptomyces</taxon>
    </lineage>
</organism>
<comment type="caution">
    <text evidence="2">The sequence shown here is derived from an EMBL/GenBank/DDBJ whole genome shotgun (WGS) entry which is preliminary data.</text>
</comment>